<dbReference type="CDD" id="cd03784">
    <property type="entry name" value="GT1_Gtf-like"/>
    <property type="match status" value="2"/>
</dbReference>
<evidence type="ECO:0008006" key="6">
    <source>
        <dbReference type="Google" id="ProtNLM"/>
    </source>
</evidence>
<reference evidence="4" key="2">
    <citation type="submission" date="2015-06" db="UniProtKB">
        <authorList>
            <consortium name="EnsemblPlants"/>
        </authorList>
    </citation>
    <scope>IDENTIFICATION</scope>
</reference>
<reference evidence="5" key="1">
    <citation type="submission" date="2013-06" db="EMBL/GenBank/DDBJ databases">
        <authorList>
            <person name="Zhao Q."/>
        </authorList>
    </citation>
    <scope>NUCLEOTIDE SEQUENCE</scope>
    <source>
        <strain evidence="5">cv. W1943</strain>
    </source>
</reference>
<dbReference type="HOGENOM" id="CLU_009694_0_0_1"/>
<feature type="compositionally biased region" description="Polar residues" evidence="3">
    <location>
        <begin position="462"/>
        <end position="483"/>
    </location>
</feature>
<evidence type="ECO:0000256" key="3">
    <source>
        <dbReference type="SAM" id="MobiDB-lite"/>
    </source>
</evidence>
<sequence length="871" mass="92175">MAATTTNGVPSRRRRRPHVLVLPLPSRGHLLPLLDFAHRLSTRHGVALTVAVTASDLPLLSAFLASTPLAAALPFHLPDASLPENSNHALLAVHLSGIRAPLLSWARSRPDDPPTVVVSDFFLGWAQLLADDLGVPRVVFYASGAFAVAALEQLWNGALPLDPKISVVLDTLPGSPAFPYEHVPSVVRSYVAGDPDWEVALEGFRLNARAWGAVVNSFDEMEREFLEWLKRFFGHGRVWAVGPVADSGCRGEERLPEAEQLFSWLDTCPARSVVYVCFGSMYKPPPAQAAALGAALEASGARFVWAVGADAAVLPEGLEERTAARGRVVRGWAPQVEILRHAAVGAFLTHCGWNSTLEGVAAGVPLLAWPMKADQFIDARLVVDLRGAAVRVAEGAAAVPDAATLARALADAVDGAKCGDVRAKAAALAAAAAAAVEEGGSSRVAFESMAKELETACMSPSFETTGPRAQSNSSPAAMSTNDGVPSRRRPHALVVPLPSRGHLLPLLDFAHRLSTRHGVALTVAVTASDLPLLSAFLASTPLAAALPIHLPDASLHENSHHALLAVHLSAPRRRPPCPPLPGSPSFPYEHVPSVVRSYVAGDPDWELVREGFLLNSRAWGAVVNSFDEIEGEFLEYLNRFFGHGRVWSVGPVADSGCRGEERSSEAEQLFSWLDTCPSRSVVYVCFGSMYKPPPAQAAALGAALEASGARFVWEVGADAAVVPEGLEERTAARGRVVRGWAPQVEILRHAAVGAFLTHCGWNSTLEGVAAGVPLLAWPMKADQFIDARLVVDLHGAGVRAADGAGAVPYPGALARVFADAADAGKLADVRAKTSELAAAAAAAVEEGGSSWIAMEKMANELETAYLESVDR</sequence>
<dbReference type="OMA" id="KSWLDQF"/>
<dbReference type="GO" id="GO:0035251">
    <property type="term" value="F:UDP-glucosyltransferase activity"/>
    <property type="evidence" value="ECO:0007669"/>
    <property type="project" value="TreeGrafter"/>
</dbReference>
<evidence type="ECO:0000313" key="5">
    <source>
        <dbReference type="Proteomes" id="UP000008022"/>
    </source>
</evidence>
<dbReference type="SUPFAM" id="SSF53756">
    <property type="entry name" value="UDP-Glycosyltransferase/glycogen phosphorylase"/>
    <property type="match status" value="2"/>
</dbReference>
<evidence type="ECO:0000313" key="4">
    <source>
        <dbReference type="EnsemblPlants" id="ORUFI08G20990.1"/>
    </source>
</evidence>
<name>A0A0E0QKI5_ORYRU</name>
<dbReference type="Gene3D" id="3.40.50.2000">
    <property type="entry name" value="Glycogen Phosphorylase B"/>
    <property type="match status" value="5"/>
</dbReference>
<evidence type="ECO:0000256" key="1">
    <source>
        <dbReference type="ARBA" id="ARBA00009995"/>
    </source>
</evidence>
<evidence type="ECO:0000256" key="2">
    <source>
        <dbReference type="ARBA" id="ARBA00022679"/>
    </source>
</evidence>
<keyword evidence="5" id="KW-1185">Reference proteome</keyword>
<dbReference type="PANTHER" id="PTHR48047:SF56">
    <property type="entry name" value="GLYCOSYLTRANSFERASE"/>
    <property type="match status" value="1"/>
</dbReference>
<dbReference type="PROSITE" id="PS00375">
    <property type="entry name" value="UDPGT"/>
    <property type="match status" value="2"/>
</dbReference>
<proteinExistence type="inferred from homology"/>
<organism evidence="4 5">
    <name type="scientific">Oryza rufipogon</name>
    <name type="common">Brownbeard rice</name>
    <name type="synonym">Asian wild rice</name>
    <dbReference type="NCBI Taxonomy" id="4529"/>
    <lineage>
        <taxon>Eukaryota</taxon>
        <taxon>Viridiplantae</taxon>
        <taxon>Streptophyta</taxon>
        <taxon>Embryophyta</taxon>
        <taxon>Tracheophyta</taxon>
        <taxon>Spermatophyta</taxon>
        <taxon>Magnoliopsida</taxon>
        <taxon>Liliopsida</taxon>
        <taxon>Poales</taxon>
        <taxon>Poaceae</taxon>
        <taxon>BOP clade</taxon>
        <taxon>Oryzoideae</taxon>
        <taxon>Oryzeae</taxon>
        <taxon>Oryzinae</taxon>
        <taxon>Oryza</taxon>
    </lineage>
</organism>
<protein>
    <recommendedName>
        <fullName evidence="6">UDP-glycosyltransferases domain-containing protein</fullName>
    </recommendedName>
</protein>
<dbReference type="FunFam" id="3.40.50.2000:FF:000755">
    <property type="entry name" value="Os03g0757000 protein"/>
    <property type="match status" value="1"/>
</dbReference>
<dbReference type="FunFam" id="3.40.50.2000:FF:000064">
    <property type="entry name" value="Glycosyltransferase"/>
    <property type="match status" value="2"/>
</dbReference>
<dbReference type="PANTHER" id="PTHR48047">
    <property type="entry name" value="GLYCOSYLTRANSFERASE"/>
    <property type="match status" value="1"/>
</dbReference>
<dbReference type="InterPro" id="IPR035595">
    <property type="entry name" value="UDP_glycos_trans_CS"/>
</dbReference>
<dbReference type="Pfam" id="PF00201">
    <property type="entry name" value="UDPGT"/>
    <property type="match status" value="2"/>
</dbReference>
<feature type="region of interest" description="Disordered" evidence="3">
    <location>
        <begin position="462"/>
        <end position="488"/>
    </location>
</feature>
<dbReference type="Gramene" id="ORUFI08G20990.1">
    <property type="protein sequence ID" value="ORUFI08G20990.1"/>
    <property type="gene ID" value="ORUFI08G20990"/>
</dbReference>
<accession>A0A0E0QKI5</accession>
<dbReference type="EnsemblPlants" id="ORUFI08G20990.1">
    <property type="protein sequence ID" value="ORUFI08G20990.1"/>
    <property type="gene ID" value="ORUFI08G20990"/>
</dbReference>
<dbReference type="AlphaFoldDB" id="A0A0E0QKI5"/>
<dbReference type="Proteomes" id="UP000008022">
    <property type="component" value="Unassembled WGS sequence"/>
</dbReference>
<comment type="similarity">
    <text evidence="1">Belongs to the UDP-glycosyltransferase family.</text>
</comment>
<dbReference type="InterPro" id="IPR002213">
    <property type="entry name" value="UDP_glucos_trans"/>
</dbReference>
<dbReference type="eggNOG" id="KOG1192">
    <property type="taxonomic scope" value="Eukaryota"/>
</dbReference>
<keyword evidence="2" id="KW-0808">Transferase</keyword>